<dbReference type="PANTHER" id="PTHR14499:SF67">
    <property type="entry name" value="BTB_POZ DOMAIN-CONTAINING PROTEIN TIWAZ"/>
    <property type="match status" value="1"/>
</dbReference>
<dbReference type="InterPro" id="IPR003131">
    <property type="entry name" value="T1-type_BTB"/>
</dbReference>
<organism evidence="2 3">
    <name type="scientific">Bugula neritina</name>
    <name type="common">Brown bryozoan</name>
    <name type="synonym">Sertularia neritina</name>
    <dbReference type="NCBI Taxonomy" id="10212"/>
    <lineage>
        <taxon>Eukaryota</taxon>
        <taxon>Metazoa</taxon>
        <taxon>Spiralia</taxon>
        <taxon>Lophotrochozoa</taxon>
        <taxon>Bryozoa</taxon>
        <taxon>Gymnolaemata</taxon>
        <taxon>Cheilostomatida</taxon>
        <taxon>Flustrina</taxon>
        <taxon>Buguloidea</taxon>
        <taxon>Bugulidae</taxon>
        <taxon>Bugula</taxon>
    </lineage>
</organism>
<sequence>MGTLGERKARNKTAILQRLSDRTRHKLIKKKRYNICHSYTHMQKIQNKDSAAEVDLQTKSTVEGVPCIATPTILTAPVHIDIGGISYTSTLAQLTKYKDSKLARLFNGTTPIMLDKMKHYYFIDRDGKAFRHILNFLRYDDLILPSDYKELSILQQEAEYFELHVLIDKIKGYSAPNP</sequence>
<protein>
    <recommendedName>
        <fullName evidence="1">BTB domain-containing protein</fullName>
    </recommendedName>
</protein>
<dbReference type="SUPFAM" id="SSF54695">
    <property type="entry name" value="POZ domain"/>
    <property type="match status" value="1"/>
</dbReference>
<dbReference type="OrthoDB" id="2414723at2759"/>
<name>A0A7J7KCM7_BUGNE</name>
<dbReference type="GO" id="GO:0051260">
    <property type="term" value="P:protein homooligomerization"/>
    <property type="evidence" value="ECO:0007669"/>
    <property type="project" value="InterPro"/>
</dbReference>
<feature type="domain" description="BTB" evidence="1">
    <location>
        <begin position="76"/>
        <end position="178"/>
    </location>
</feature>
<dbReference type="Proteomes" id="UP000593567">
    <property type="component" value="Unassembled WGS sequence"/>
</dbReference>
<evidence type="ECO:0000313" key="3">
    <source>
        <dbReference type="Proteomes" id="UP000593567"/>
    </source>
</evidence>
<comment type="caution">
    <text evidence="2">The sequence shown here is derived from an EMBL/GenBank/DDBJ whole genome shotgun (WGS) entry which is preliminary data.</text>
</comment>
<proteinExistence type="predicted"/>
<evidence type="ECO:0000259" key="1">
    <source>
        <dbReference type="SMART" id="SM00225"/>
    </source>
</evidence>
<evidence type="ECO:0000313" key="2">
    <source>
        <dbReference type="EMBL" id="KAF6035694.1"/>
    </source>
</evidence>
<dbReference type="PANTHER" id="PTHR14499">
    <property type="entry name" value="POTASSIUM CHANNEL TETRAMERIZATION DOMAIN-CONTAINING"/>
    <property type="match status" value="1"/>
</dbReference>
<gene>
    <name evidence="2" type="ORF">EB796_005997</name>
</gene>
<dbReference type="SMART" id="SM00225">
    <property type="entry name" value="BTB"/>
    <property type="match status" value="1"/>
</dbReference>
<dbReference type="EMBL" id="VXIV02000843">
    <property type="protein sequence ID" value="KAF6035694.1"/>
    <property type="molecule type" value="Genomic_DNA"/>
</dbReference>
<dbReference type="InterPro" id="IPR000210">
    <property type="entry name" value="BTB/POZ_dom"/>
</dbReference>
<dbReference type="AlphaFoldDB" id="A0A7J7KCM7"/>
<dbReference type="Gene3D" id="3.30.710.10">
    <property type="entry name" value="Potassium Channel Kv1.1, Chain A"/>
    <property type="match status" value="1"/>
</dbReference>
<dbReference type="InterPro" id="IPR011333">
    <property type="entry name" value="SKP1/BTB/POZ_sf"/>
</dbReference>
<dbReference type="Pfam" id="PF02214">
    <property type="entry name" value="BTB_2"/>
    <property type="match status" value="1"/>
</dbReference>
<keyword evidence="3" id="KW-1185">Reference proteome</keyword>
<reference evidence="2" key="1">
    <citation type="submission" date="2020-06" db="EMBL/GenBank/DDBJ databases">
        <title>Draft genome of Bugula neritina, a colonial animal packing powerful symbionts and potential medicines.</title>
        <authorList>
            <person name="Rayko M."/>
        </authorList>
    </citation>
    <scope>NUCLEOTIDE SEQUENCE [LARGE SCALE GENOMIC DNA]</scope>
    <source>
        <strain evidence="2">Kwan_BN1</strain>
    </source>
</reference>
<accession>A0A7J7KCM7</accession>